<keyword evidence="2" id="KW-1185">Reference proteome</keyword>
<accession>A0AAV3PMV6</accession>
<proteinExistence type="predicted"/>
<comment type="caution">
    <text evidence="1">The sequence shown here is derived from an EMBL/GenBank/DDBJ whole genome shotgun (WGS) entry which is preliminary data.</text>
</comment>
<dbReference type="AlphaFoldDB" id="A0AAV3PMV6"/>
<name>A0AAV3PMV6_LITER</name>
<gene>
    <name evidence="1" type="ORF">LIER_10636</name>
</gene>
<reference evidence="1 2" key="1">
    <citation type="submission" date="2024-01" db="EMBL/GenBank/DDBJ databases">
        <title>The complete chloroplast genome sequence of Lithospermum erythrorhizon: insights into the phylogenetic relationship among Boraginaceae species and the maternal lineages of purple gromwells.</title>
        <authorList>
            <person name="Okada T."/>
            <person name="Watanabe K."/>
        </authorList>
    </citation>
    <scope>NUCLEOTIDE SEQUENCE [LARGE SCALE GENOMIC DNA]</scope>
</reference>
<protein>
    <submittedName>
        <fullName evidence="1">Uncharacterized protein</fullName>
    </submittedName>
</protein>
<evidence type="ECO:0000313" key="1">
    <source>
        <dbReference type="EMBL" id="GAA0152061.1"/>
    </source>
</evidence>
<dbReference type="Proteomes" id="UP001454036">
    <property type="component" value="Unassembled WGS sequence"/>
</dbReference>
<evidence type="ECO:0000313" key="2">
    <source>
        <dbReference type="Proteomes" id="UP001454036"/>
    </source>
</evidence>
<organism evidence="1 2">
    <name type="scientific">Lithospermum erythrorhizon</name>
    <name type="common">Purple gromwell</name>
    <name type="synonym">Lithospermum officinale var. erythrorhizon</name>
    <dbReference type="NCBI Taxonomy" id="34254"/>
    <lineage>
        <taxon>Eukaryota</taxon>
        <taxon>Viridiplantae</taxon>
        <taxon>Streptophyta</taxon>
        <taxon>Embryophyta</taxon>
        <taxon>Tracheophyta</taxon>
        <taxon>Spermatophyta</taxon>
        <taxon>Magnoliopsida</taxon>
        <taxon>eudicotyledons</taxon>
        <taxon>Gunneridae</taxon>
        <taxon>Pentapetalae</taxon>
        <taxon>asterids</taxon>
        <taxon>lamiids</taxon>
        <taxon>Boraginales</taxon>
        <taxon>Boraginaceae</taxon>
        <taxon>Boraginoideae</taxon>
        <taxon>Lithospermeae</taxon>
        <taxon>Lithospermum</taxon>
    </lineage>
</organism>
<sequence>MGRFVGIRLERKEMSKDVGKESIMSELELFSVNESCCPMWSMNMRGKKRRCKCRNRLRLEIPSRWILRRLWKS</sequence>
<dbReference type="EMBL" id="BAABME010001905">
    <property type="protein sequence ID" value="GAA0152061.1"/>
    <property type="molecule type" value="Genomic_DNA"/>
</dbReference>